<feature type="domain" description="HTH tetR-type" evidence="5">
    <location>
        <begin position="6"/>
        <end position="66"/>
    </location>
</feature>
<accession>A0A8J7WPK0</accession>
<dbReference type="PRINTS" id="PR00455">
    <property type="entry name" value="HTHTETR"/>
</dbReference>
<evidence type="ECO:0000313" key="6">
    <source>
        <dbReference type="EMBL" id="MBS2966193.1"/>
    </source>
</evidence>
<keyword evidence="2 4" id="KW-0238">DNA-binding</keyword>
<dbReference type="RefSeq" id="WP_211471023.1">
    <property type="nucleotide sequence ID" value="NZ_JAGSXH010000127.1"/>
</dbReference>
<keyword evidence="7" id="KW-1185">Reference proteome</keyword>
<dbReference type="SUPFAM" id="SSF46689">
    <property type="entry name" value="Homeodomain-like"/>
    <property type="match status" value="1"/>
</dbReference>
<proteinExistence type="predicted"/>
<feature type="DNA-binding region" description="H-T-H motif" evidence="4">
    <location>
        <begin position="29"/>
        <end position="48"/>
    </location>
</feature>
<dbReference type="Gene3D" id="1.10.357.10">
    <property type="entry name" value="Tetracycline Repressor, domain 2"/>
    <property type="match status" value="1"/>
</dbReference>
<comment type="caution">
    <text evidence="6">The sequence shown here is derived from an EMBL/GenBank/DDBJ whole genome shotgun (WGS) entry which is preliminary data.</text>
</comment>
<dbReference type="InterPro" id="IPR009057">
    <property type="entry name" value="Homeodomain-like_sf"/>
</dbReference>
<evidence type="ECO:0000256" key="2">
    <source>
        <dbReference type="ARBA" id="ARBA00023125"/>
    </source>
</evidence>
<dbReference type="EMBL" id="JAGSXH010000127">
    <property type="protein sequence ID" value="MBS2966193.1"/>
    <property type="molecule type" value="Genomic_DNA"/>
</dbReference>
<reference evidence="6" key="1">
    <citation type="submission" date="2021-04" db="EMBL/GenBank/DDBJ databases">
        <title>Genome based classification of Actinospica acidithermotolerans sp. nov., an actinobacterium isolated from an Indonesian hot spring.</title>
        <authorList>
            <person name="Kusuma A.B."/>
            <person name="Putra K.E."/>
            <person name="Nafisah S."/>
            <person name="Loh J."/>
            <person name="Nouioui I."/>
            <person name="Goodfellow M."/>
        </authorList>
    </citation>
    <scope>NUCLEOTIDE SEQUENCE</scope>
    <source>
        <strain evidence="6">DSM 45618</strain>
    </source>
</reference>
<evidence type="ECO:0000256" key="4">
    <source>
        <dbReference type="PROSITE-ProRule" id="PRU00335"/>
    </source>
</evidence>
<sequence length="208" mass="22574">MPRDGGPARLRLRQAALELYEQRGFDQVTIAEIAARAGVTERTFYRHFADKREVLFDGEAALRDVLVAAVADAPGDLEPLPTLLWSFRCAASLFEGNRRFSEPLRRVIADTPALRERQQTKTALLTEALAAALRERGTGESTAALAAQVGMAAFSQAAAAWFRQPDQDPDKLLADVVEDLRALTAPLAAKGPRARPDAAVRGAAAVRR</sequence>
<evidence type="ECO:0000256" key="1">
    <source>
        <dbReference type="ARBA" id="ARBA00023015"/>
    </source>
</evidence>
<evidence type="ECO:0000256" key="3">
    <source>
        <dbReference type="ARBA" id="ARBA00023163"/>
    </source>
</evidence>
<dbReference type="PANTHER" id="PTHR30055">
    <property type="entry name" value="HTH-TYPE TRANSCRIPTIONAL REGULATOR RUTR"/>
    <property type="match status" value="1"/>
</dbReference>
<evidence type="ECO:0000259" key="5">
    <source>
        <dbReference type="PROSITE" id="PS50977"/>
    </source>
</evidence>
<dbReference type="InterPro" id="IPR001647">
    <property type="entry name" value="HTH_TetR"/>
</dbReference>
<dbReference type="GO" id="GO:0000976">
    <property type="term" value="F:transcription cis-regulatory region binding"/>
    <property type="evidence" value="ECO:0007669"/>
    <property type="project" value="TreeGrafter"/>
</dbReference>
<keyword evidence="3" id="KW-0804">Transcription</keyword>
<dbReference type="Pfam" id="PF00440">
    <property type="entry name" value="TetR_N"/>
    <property type="match status" value="1"/>
</dbReference>
<evidence type="ECO:0000313" key="7">
    <source>
        <dbReference type="Proteomes" id="UP000677913"/>
    </source>
</evidence>
<dbReference type="PROSITE" id="PS50977">
    <property type="entry name" value="HTH_TETR_2"/>
    <property type="match status" value="1"/>
</dbReference>
<dbReference type="AlphaFoldDB" id="A0A8J7WPK0"/>
<dbReference type="GO" id="GO:0003700">
    <property type="term" value="F:DNA-binding transcription factor activity"/>
    <property type="evidence" value="ECO:0007669"/>
    <property type="project" value="TreeGrafter"/>
</dbReference>
<organism evidence="6 7">
    <name type="scientific">Actinocrinis puniceicyclus</name>
    <dbReference type="NCBI Taxonomy" id="977794"/>
    <lineage>
        <taxon>Bacteria</taxon>
        <taxon>Bacillati</taxon>
        <taxon>Actinomycetota</taxon>
        <taxon>Actinomycetes</taxon>
        <taxon>Catenulisporales</taxon>
        <taxon>Actinospicaceae</taxon>
        <taxon>Actinocrinis</taxon>
    </lineage>
</organism>
<dbReference type="PANTHER" id="PTHR30055:SF238">
    <property type="entry name" value="MYCOFACTOCIN BIOSYNTHESIS TRANSCRIPTIONAL REGULATOR MFTR-RELATED"/>
    <property type="match status" value="1"/>
</dbReference>
<dbReference type="InterPro" id="IPR050109">
    <property type="entry name" value="HTH-type_TetR-like_transc_reg"/>
</dbReference>
<name>A0A8J7WPK0_9ACTN</name>
<dbReference type="Proteomes" id="UP000677913">
    <property type="component" value="Unassembled WGS sequence"/>
</dbReference>
<keyword evidence="1" id="KW-0805">Transcription regulation</keyword>
<protein>
    <submittedName>
        <fullName evidence="6">TetR/AcrR family transcriptional regulator</fullName>
    </submittedName>
</protein>
<dbReference type="PROSITE" id="PS01081">
    <property type="entry name" value="HTH_TETR_1"/>
    <property type="match status" value="1"/>
</dbReference>
<gene>
    <name evidence="6" type="ORF">KGA66_24315</name>
</gene>
<dbReference type="InterPro" id="IPR023772">
    <property type="entry name" value="DNA-bd_HTH_TetR-type_CS"/>
</dbReference>